<dbReference type="GO" id="GO:0005737">
    <property type="term" value="C:cytoplasm"/>
    <property type="evidence" value="ECO:0007669"/>
    <property type="project" value="UniProtKB-SubCell"/>
</dbReference>
<feature type="binding site" evidence="7">
    <location>
        <begin position="207"/>
        <end position="210"/>
    </location>
    <ligand>
        <name>GTP</name>
        <dbReference type="ChEBI" id="CHEBI:37565"/>
    </ligand>
</feature>
<dbReference type="HAMAP" id="MF_01454">
    <property type="entry name" value="GTPase_Obg"/>
    <property type="match status" value="1"/>
</dbReference>
<evidence type="ECO:0000313" key="10">
    <source>
        <dbReference type="EMBL" id="OHA80986.1"/>
    </source>
</evidence>
<dbReference type="Proteomes" id="UP000179118">
    <property type="component" value="Unassembled WGS sequence"/>
</dbReference>
<dbReference type="CDD" id="cd01898">
    <property type="entry name" value="Obg"/>
    <property type="match status" value="1"/>
</dbReference>
<comment type="caution">
    <text evidence="10">The sequence shown here is derived from an EMBL/GenBank/DDBJ whole genome shotgun (WGS) entry which is preliminary data.</text>
</comment>
<name>A0A1G2S7E6_9BACT</name>
<comment type="similarity">
    <text evidence="1 7">Belongs to the TRAFAC class OBG-HflX-like GTPase superfamily. OBG GTPase family.</text>
</comment>
<evidence type="ECO:0000256" key="7">
    <source>
        <dbReference type="HAMAP-Rule" id="MF_01454"/>
    </source>
</evidence>
<evidence type="ECO:0000256" key="2">
    <source>
        <dbReference type="ARBA" id="ARBA00022490"/>
    </source>
</evidence>
<dbReference type="PROSITE" id="PS51710">
    <property type="entry name" value="G_OBG"/>
    <property type="match status" value="1"/>
</dbReference>
<keyword evidence="7" id="KW-0479">Metal-binding</keyword>
<dbReference type="Pfam" id="PF01018">
    <property type="entry name" value="GTP1_OBG"/>
    <property type="match status" value="1"/>
</dbReference>
<feature type="domain" description="OBG-type G" evidence="8">
    <location>
        <begin position="159"/>
        <end position="323"/>
    </location>
</feature>
<keyword evidence="5 7" id="KW-0460">Magnesium</keyword>
<keyword evidence="4 7" id="KW-0378">Hydrolase</keyword>
<feature type="binding site" evidence="7">
    <location>
        <position position="192"/>
    </location>
    <ligand>
        <name>Mg(2+)</name>
        <dbReference type="ChEBI" id="CHEBI:18420"/>
    </ligand>
</feature>
<dbReference type="GO" id="GO:0005525">
    <property type="term" value="F:GTP binding"/>
    <property type="evidence" value="ECO:0007669"/>
    <property type="project" value="UniProtKB-UniRule"/>
</dbReference>
<feature type="binding site" evidence="7">
    <location>
        <begin position="190"/>
        <end position="194"/>
    </location>
    <ligand>
        <name>GTP</name>
        <dbReference type="ChEBI" id="CHEBI:37565"/>
    </ligand>
</feature>
<dbReference type="InterPro" id="IPR036726">
    <property type="entry name" value="GTP1_OBG_dom_sf"/>
</dbReference>
<evidence type="ECO:0000256" key="3">
    <source>
        <dbReference type="ARBA" id="ARBA00022741"/>
    </source>
</evidence>
<evidence type="ECO:0000259" key="9">
    <source>
        <dbReference type="PROSITE" id="PS51883"/>
    </source>
</evidence>
<evidence type="ECO:0000256" key="1">
    <source>
        <dbReference type="ARBA" id="ARBA00007699"/>
    </source>
</evidence>
<comment type="cofactor">
    <cofactor evidence="7">
        <name>Mg(2+)</name>
        <dbReference type="ChEBI" id="CHEBI:18420"/>
    </cofactor>
</comment>
<dbReference type="AlphaFoldDB" id="A0A1G2S7E6"/>
<evidence type="ECO:0000313" key="11">
    <source>
        <dbReference type="Proteomes" id="UP000179118"/>
    </source>
</evidence>
<dbReference type="PRINTS" id="PR00326">
    <property type="entry name" value="GTP1OBG"/>
</dbReference>
<protein>
    <recommendedName>
        <fullName evidence="7">GTPase Obg</fullName>
        <ecNumber evidence="7">3.6.5.-</ecNumber>
    </recommendedName>
    <alternativeName>
        <fullName evidence="7">GTP-binding protein Obg</fullName>
    </alternativeName>
</protein>
<feature type="binding site" evidence="7">
    <location>
        <begin position="274"/>
        <end position="277"/>
    </location>
    <ligand>
        <name>GTP</name>
        <dbReference type="ChEBI" id="CHEBI:37565"/>
    </ligand>
</feature>
<dbReference type="PANTHER" id="PTHR11702:SF31">
    <property type="entry name" value="MITOCHONDRIAL RIBOSOME-ASSOCIATED GTPASE 2"/>
    <property type="match status" value="1"/>
</dbReference>
<dbReference type="EC" id="3.6.5.-" evidence="7"/>
<keyword evidence="2 7" id="KW-0963">Cytoplasm</keyword>
<dbReference type="NCBIfam" id="NF008956">
    <property type="entry name" value="PRK12299.1"/>
    <property type="match status" value="1"/>
</dbReference>
<comment type="subunit">
    <text evidence="7">Monomer.</text>
</comment>
<dbReference type="PANTHER" id="PTHR11702">
    <property type="entry name" value="DEVELOPMENTALLY REGULATED GTP-BINDING PROTEIN-RELATED"/>
    <property type="match status" value="1"/>
</dbReference>
<dbReference type="InterPro" id="IPR014100">
    <property type="entry name" value="GTP-bd_Obg/CgtA"/>
</dbReference>
<dbReference type="EMBL" id="MHUT01000012">
    <property type="protein sequence ID" value="OHA80986.1"/>
    <property type="molecule type" value="Genomic_DNA"/>
</dbReference>
<dbReference type="InterPro" id="IPR006169">
    <property type="entry name" value="GTP1_OBG_dom"/>
</dbReference>
<evidence type="ECO:0000256" key="6">
    <source>
        <dbReference type="ARBA" id="ARBA00023134"/>
    </source>
</evidence>
<dbReference type="InterPro" id="IPR045086">
    <property type="entry name" value="OBG_GTPase"/>
</dbReference>
<dbReference type="Gene3D" id="3.40.50.300">
    <property type="entry name" value="P-loop containing nucleotide triphosphate hydrolases"/>
    <property type="match status" value="1"/>
</dbReference>
<keyword evidence="3 7" id="KW-0547">Nucleotide-binding</keyword>
<dbReference type="InterPro" id="IPR006073">
    <property type="entry name" value="GTP-bd"/>
</dbReference>
<dbReference type="GO" id="GO:0042254">
    <property type="term" value="P:ribosome biogenesis"/>
    <property type="evidence" value="ECO:0007669"/>
    <property type="project" value="UniProtKB-UniRule"/>
</dbReference>
<comment type="subcellular location">
    <subcellularLocation>
        <location evidence="7">Cytoplasm</location>
    </subcellularLocation>
</comment>
<dbReference type="SUPFAM" id="SSF82051">
    <property type="entry name" value="Obg GTP-binding protein N-terminal domain"/>
    <property type="match status" value="1"/>
</dbReference>
<comment type="function">
    <text evidence="7">An essential GTPase which binds GTP, GDP and possibly (p)ppGpp with moderate affinity, with high nucleotide exchange rates and a fairly low GTP hydrolysis rate. Plays a role in control of the cell cycle, stress response, ribosome biogenesis and in those bacteria that undergo differentiation, in morphogenesis control.</text>
</comment>
<evidence type="ECO:0000259" key="8">
    <source>
        <dbReference type="PROSITE" id="PS51710"/>
    </source>
</evidence>
<evidence type="ECO:0000256" key="5">
    <source>
        <dbReference type="ARBA" id="ARBA00022842"/>
    </source>
</evidence>
<dbReference type="FunFam" id="2.70.210.12:FF:000001">
    <property type="entry name" value="GTPase Obg"/>
    <property type="match status" value="1"/>
</dbReference>
<dbReference type="Pfam" id="PF01926">
    <property type="entry name" value="MMR_HSR1"/>
    <property type="match status" value="1"/>
</dbReference>
<organism evidence="10 11">
    <name type="scientific">Candidatus Yonathbacteria bacterium RIFCSPHIGHO2_02_FULL_44_14</name>
    <dbReference type="NCBI Taxonomy" id="1802724"/>
    <lineage>
        <taxon>Bacteria</taxon>
        <taxon>Candidatus Yonathiibacteriota</taxon>
    </lineage>
</organism>
<dbReference type="InterPro" id="IPR031167">
    <property type="entry name" value="G_OBG"/>
</dbReference>
<dbReference type="InterPro" id="IPR027417">
    <property type="entry name" value="P-loop_NTPase"/>
</dbReference>
<dbReference type="SUPFAM" id="SSF52540">
    <property type="entry name" value="P-loop containing nucleoside triphosphate hydrolases"/>
    <property type="match status" value="1"/>
</dbReference>
<dbReference type="NCBIfam" id="TIGR02729">
    <property type="entry name" value="Obg_CgtA"/>
    <property type="match status" value="1"/>
</dbReference>
<gene>
    <name evidence="7" type="primary">obg</name>
    <name evidence="10" type="ORF">A3D51_03115</name>
</gene>
<dbReference type="InterPro" id="IPR006074">
    <property type="entry name" value="GTP1-OBG_CS"/>
</dbReference>
<dbReference type="PROSITE" id="PS00905">
    <property type="entry name" value="GTP1_OBG"/>
    <property type="match status" value="1"/>
</dbReference>
<dbReference type="GO" id="GO:0003924">
    <property type="term" value="F:GTPase activity"/>
    <property type="evidence" value="ECO:0007669"/>
    <property type="project" value="UniProtKB-UniRule"/>
</dbReference>
<feature type="binding site" evidence="7">
    <location>
        <begin position="165"/>
        <end position="172"/>
    </location>
    <ligand>
        <name>GTP</name>
        <dbReference type="ChEBI" id="CHEBI:37565"/>
    </ligand>
</feature>
<reference evidence="10 11" key="1">
    <citation type="journal article" date="2016" name="Nat. Commun.">
        <title>Thousands of microbial genomes shed light on interconnected biogeochemical processes in an aquifer system.</title>
        <authorList>
            <person name="Anantharaman K."/>
            <person name="Brown C.T."/>
            <person name="Hug L.A."/>
            <person name="Sharon I."/>
            <person name="Castelle C.J."/>
            <person name="Probst A.J."/>
            <person name="Thomas B.C."/>
            <person name="Singh A."/>
            <person name="Wilkins M.J."/>
            <person name="Karaoz U."/>
            <person name="Brodie E.L."/>
            <person name="Williams K.H."/>
            <person name="Hubbard S.S."/>
            <person name="Banfield J.F."/>
        </authorList>
    </citation>
    <scope>NUCLEOTIDE SEQUENCE [LARGE SCALE GENOMIC DNA]</scope>
</reference>
<keyword evidence="6 7" id="KW-0342">GTP-binding</keyword>
<dbReference type="GO" id="GO:0000287">
    <property type="term" value="F:magnesium ion binding"/>
    <property type="evidence" value="ECO:0007669"/>
    <property type="project" value="InterPro"/>
</dbReference>
<dbReference type="Gene3D" id="2.70.210.12">
    <property type="entry name" value="GTP1/OBG domain"/>
    <property type="match status" value="1"/>
</dbReference>
<feature type="binding site" evidence="7">
    <location>
        <begin position="304"/>
        <end position="306"/>
    </location>
    <ligand>
        <name>GTP</name>
        <dbReference type="ChEBI" id="CHEBI:37565"/>
    </ligand>
</feature>
<proteinExistence type="inferred from homology"/>
<evidence type="ECO:0000256" key="4">
    <source>
        <dbReference type="ARBA" id="ARBA00022801"/>
    </source>
</evidence>
<dbReference type="PIRSF" id="PIRSF002401">
    <property type="entry name" value="GTP_bd_Obg/CgtA"/>
    <property type="match status" value="1"/>
</dbReference>
<feature type="binding site" evidence="7">
    <location>
        <position position="172"/>
    </location>
    <ligand>
        <name>Mg(2+)</name>
        <dbReference type="ChEBI" id="CHEBI:18420"/>
    </ligand>
</feature>
<dbReference type="PROSITE" id="PS51883">
    <property type="entry name" value="OBG"/>
    <property type="match status" value="1"/>
</dbReference>
<feature type="domain" description="Obg" evidence="9">
    <location>
        <begin position="1"/>
        <end position="158"/>
    </location>
</feature>
<sequence length="326" mass="35754">MAFIDEMTMHMKAGNGGNGVMRLKHEKGKEFAGPSGGDGGKGGDVIIRAVRDVHILSKYRHEKEYTAERGEDGGNDSMHGRNGVDFILDLPIGSIVTNMMTSAEYQLLKDGEEIIVLKGGRGGFGNEHFKTSTNRTPKEHVPGQEGQEADFKLELQIVADIGFVGLPNAGKSSLLNALTRASAKTADYAFTTLEPNLGECFGFILADIPGLIEGASEGKGLGHKFLRHVKRTKMLAHLVSLENEDPLAVYETVRNELEAFDKDLASKHEIIILTKTDMVTPERVKEVETAMKKTYPHSEVFTITILDDKGMKVFQDELLKLLKKVA</sequence>
<accession>A0A1G2S7E6</accession>